<accession>A0A4Y2IK22</accession>
<keyword evidence="3" id="KW-1185">Reference proteome</keyword>
<dbReference type="Proteomes" id="UP000499080">
    <property type="component" value="Unassembled WGS sequence"/>
</dbReference>
<sequence>MEEGTVKGTGYPPGISTLDICNNIRETDELIRGLDLRIARARKTMGEVPPNSKEYSRARSHLTTLQETRLLNFRILKKMGSCPLPGCNKHITIEDESETDTESGTDEDRLSMERKSERASTPLATNEKMDVDFQTVSPRKAARRPSPAKNLPPVTTANRFEKLERVKTVFFKEVFPCFIQEIKVKKKKIKVNF</sequence>
<organism evidence="2 3">
    <name type="scientific">Araneus ventricosus</name>
    <name type="common">Orbweaver spider</name>
    <name type="synonym">Epeira ventricosa</name>
    <dbReference type="NCBI Taxonomy" id="182803"/>
    <lineage>
        <taxon>Eukaryota</taxon>
        <taxon>Metazoa</taxon>
        <taxon>Ecdysozoa</taxon>
        <taxon>Arthropoda</taxon>
        <taxon>Chelicerata</taxon>
        <taxon>Arachnida</taxon>
        <taxon>Araneae</taxon>
        <taxon>Araneomorphae</taxon>
        <taxon>Entelegynae</taxon>
        <taxon>Araneoidea</taxon>
        <taxon>Araneidae</taxon>
        <taxon>Araneus</taxon>
    </lineage>
</organism>
<feature type="compositionally biased region" description="Acidic residues" evidence="1">
    <location>
        <begin position="94"/>
        <end position="105"/>
    </location>
</feature>
<evidence type="ECO:0000313" key="2">
    <source>
        <dbReference type="EMBL" id="GBM77572.1"/>
    </source>
</evidence>
<feature type="compositionally biased region" description="Basic and acidic residues" evidence="1">
    <location>
        <begin position="106"/>
        <end position="118"/>
    </location>
</feature>
<reference evidence="2 3" key="1">
    <citation type="journal article" date="2019" name="Sci. Rep.">
        <title>Orb-weaving spider Araneus ventricosus genome elucidates the spidroin gene catalogue.</title>
        <authorList>
            <person name="Kono N."/>
            <person name="Nakamura H."/>
            <person name="Ohtoshi R."/>
            <person name="Moran D.A.P."/>
            <person name="Shinohara A."/>
            <person name="Yoshida Y."/>
            <person name="Fujiwara M."/>
            <person name="Mori M."/>
            <person name="Tomita M."/>
            <person name="Arakawa K."/>
        </authorList>
    </citation>
    <scope>NUCLEOTIDE SEQUENCE [LARGE SCALE GENOMIC DNA]</scope>
</reference>
<dbReference type="AlphaFoldDB" id="A0A4Y2IK22"/>
<proteinExistence type="predicted"/>
<dbReference type="EMBL" id="BGPR01002698">
    <property type="protein sequence ID" value="GBM77572.1"/>
    <property type="molecule type" value="Genomic_DNA"/>
</dbReference>
<name>A0A4Y2IK22_ARAVE</name>
<evidence type="ECO:0000313" key="3">
    <source>
        <dbReference type="Proteomes" id="UP000499080"/>
    </source>
</evidence>
<gene>
    <name evidence="2" type="ORF">AVEN_186840_1</name>
</gene>
<feature type="region of interest" description="Disordered" evidence="1">
    <location>
        <begin position="93"/>
        <end position="122"/>
    </location>
</feature>
<protein>
    <submittedName>
        <fullName evidence="2">Uncharacterized protein</fullName>
    </submittedName>
</protein>
<evidence type="ECO:0000256" key="1">
    <source>
        <dbReference type="SAM" id="MobiDB-lite"/>
    </source>
</evidence>
<comment type="caution">
    <text evidence="2">The sequence shown here is derived from an EMBL/GenBank/DDBJ whole genome shotgun (WGS) entry which is preliminary data.</text>
</comment>